<dbReference type="InterPro" id="IPR003511">
    <property type="entry name" value="HORMA_dom"/>
</dbReference>
<accession>W6MQ57</accession>
<dbReference type="AlphaFoldDB" id="W6MQ57"/>
<dbReference type="SUPFAM" id="SSF56019">
    <property type="entry name" value="The spindle assembly checkpoint protein mad2"/>
    <property type="match status" value="1"/>
</dbReference>
<dbReference type="RefSeq" id="XP_022460458.1">
    <property type="nucleotide sequence ID" value="XM_022601187.1"/>
</dbReference>
<feature type="domain" description="HORMA" evidence="2">
    <location>
        <begin position="20"/>
        <end position="255"/>
    </location>
</feature>
<name>W6MQ57_9ASCO</name>
<dbReference type="EMBL" id="HG793129">
    <property type="protein sequence ID" value="CDK28468.1"/>
    <property type="molecule type" value="Genomic_DNA"/>
</dbReference>
<dbReference type="InterPro" id="IPR036570">
    <property type="entry name" value="HORMA_dom_sf"/>
</dbReference>
<evidence type="ECO:0000259" key="2">
    <source>
        <dbReference type="PROSITE" id="PS50815"/>
    </source>
</evidence>
<evidence type="ECO:0000313" key="3">
    <source>
        <dbReference type="EMBL" id="CDK28468.1"/>
    </source>
</evidence>
<dbReference type="GO" id="GO:0016035">
    <property type="term" value="C:zeta DNA polymerase complex"/>
    <property type="evidence" value="ECO:0007669"/>
    <property type="project" value="TreeGrafter"/>
</dbReference>
<reference evidence="3" key="2">
    <citation type="submission" date="2014-02" db="EMBL/GenBank/DDBJ databases">
        <title>Complete DNA sequence of /Kuraishia capsulata/ illustrates novel genomic features among budding yeasts (/Saccharomycotina/).</title>
        <authorList>
            <person name="Morales L."/>
            <person name="Noel B."/>
            <person name="Porcel B."/>
            <person name="Marcet-Houben M."/>
            <person name="Hullo M-F."/>
            <person name="Sacerdot C."/>
            <person name="Tekaia F."/>
            <person name="Leh-Louis V."/>
            <person name="Despons L."/>
            <person name="Khanna V."/>
            <person name="Aury J-M."/>
            <person name="Barbe V."/>
            <person name="Couloux A."/>
            <person name="Labadie K."/>
            <person name="Pelletier E."/>
            <person name="Souciet J-L."/>
            <person name="Boekhout T."/>
            <person name="Gabaldon T."/>
            <person name="Wincker P."/>
            <person name="Dujon B."/>
        </authorList>
    </citation>
    <scope>NUCLEOTIDE SEQUENCE</scope>
    <source>
        <strain evidence="3">CBS 1993</strain>
    </source>
</reference>
<dbReference type="PROSITE" id="PS50815">
    <property type="entry name" value="HORMA"/>
    <property type="match status" value="1"/>
</dbReference>
<comment type="similarity">
    <text evidence="1">Belongs to the MAD2 family.</text>
</comment>
<gene>
    <name evidence="3" type="ORF">KUCA_T00004451001</name>
</gene>
<dbReference type="STRING" id="1382522.W6MQ57"/>
<protein>
    <recommendedName>
        <fullName evidence="2">HORMA domain-containing protein</fullName>
    </recommendedName>
</protein>
<dbReference type="HOGENOM" id="CLU_1326732_0_0_1"/>
<sequence length="255" mass="28677">MENILHDLEEPDLESRVKVQELFSLLIEYSLVFLEQIMYHRGVYPKESFRQVQSFHMAVYSTRHPGVRNYLDTLGQKLMSLLLAGKLSRVIIDVCSRRLRTGLSVLEQDKSFQSVGTQDHLYDKKKIESYGISFADSAIIGILKDNHGDLNSVVLGEEITLAVIYGELRSSLHSLTTQLLELPAADSDIPPVFDVLMATESNNGNDNFTEMVLDDQWVLAGRLGSSTNEETPTVWKSIREADIGIINIKGYISVL</sequence>
<reference evidence="3" key="1">
    <citation type="submission" date="2013-12" db="EMBL/GenBank/DDBJ databases">
        <authorList>
            <person name="Genoscope - CEA"/>
        </authorList>
    </citation>
    <scope>NUCLEOTIDE SEQUENCE</scope>
    <source>
        <strain evidence="3">CBS 1993</strain>
    </source>
</reference>
<dbReference type="PANTHER" id="PTHR11842">
    <property type="entry name" value="MITOTIC SPINDLE ASSEMBLY CHECKPOINT PROTEIN MAD2"/>
    <property type="match status" value="1"/>
</dbReference>
<dbReference type="GeneID" id="34521846"/>
<dbReference type="OrthoDB" id="3986850at2759"/>
<evidence type="ECO:0000256" key="1">
    <source>
        <dbReference type="ARBA" id="ARBA00010348"/>
    </source>
</evidence>
<dbReference type="InterPro" id="IPR045091">
    <property type="entry name" value="Mad2-like"/>
</dbReference>
<proteinExistence type="inferred from homology"/>
<organism evidence="3 4">
    <name type="scientific">Kuraishia capsulata CBS 1993</name>
    <dbReference type="NCBI Taxonomy" id="1382522"/>
    <lineage>
        <taxon>Eukaryota</taxon>
        <taxon>Fungi</taxon>
        <taxon>Dikarya</taxon>
        <taxon>Ascomycota</taxon>
        <taxon>Saccharomycotina</taxon>
        <taxon>Pichiomycetes</taxon>
        <taxon>Pichiales</taxon>
        <taxon>Pichiaceae</taxon>
        <taxon>Kuraishia</taxon>
    </lineage>
</organism>
<dbReference type="Gene3D" id="3.30.900.10">
    <property type="entry name" value="HORMA domain"/>
    <property type="match status" value="1"/>
</dbReference>
<dbReference type="PANTHER" id="PTHR11842:SF10">
    <property type="entry name" value="MITOTIC SPINDLE ASSEMBLY CHECKPOINT PROTEIN MAD2B"/>
    <property type="match status" value="1"/>
</dbReference>
<keyword evidence="4" id="KW-1185">Reference proteome</keyword>
<evidence type="ECO:0000313" key="4">
    <source>
        <dbReference type="Proteomes" id="UP000019384"/>
    </source>
</evidence>
<dbReference type="Proteomes" id="UP000019384">
    <property type="component" value="Unassembled WGS sequence"/>
</dbReference>